<name>A0AAD7UPD3_9STRA</name>
<evidence type="ECO:0000313" key="2">
    <source>
        <dbReference type="Proteomes" id="UP001230188"/>
    </source>
</evidence>
<proteinExistence type="predicted"/>
<dbReference type="PANTHER" id="PTHR31834:SF1">
    <property type="entry name" value="INITIATION-SPECIFIC ALPHA-1,6-MANNOSYLTRANSFERASE"/>
    <property type="match status" value="1"/>
</dbReference>
<keyword evidence="2" id="KW-1185">Reference proteome</keyword>
<dbReference type="Proteomes" id="UP001230188">
    <property type="component" value="Unassembled WGS sequence"/>
</dbReference>
<dbReference type="EMBL" id="JAQMWT010000052">
    <property type="protein sequence ID" value="KAJ8612374.1"/>
    <property type="molecule type" value="Genomic_DNA"/>
</dbReference>
<accession>A0AAD7UPD3</accession>
<dbReference type="AlphaFoldDB" id="A0AAD7UPD3"/>
<dbReference type="InterPro" id="IPR008441">
    <property type="entry name" value="AfumC-like_glycosyl_Trfase"/>
</dbReference>
<protein>
    <submittedName>
        <fullName evidence="1">Uncharacterized protein</fullName>
    </submittedName>
</protein>
<gene>
    <name evidence="1" type="ORF">CTAYLR_007937</name>
</gene>
<reference evidence="1" key="1">
    <citation type="submission" date="2023-01" db="EMBL/GenBank/DDBJ databases">
        <title>Metagenome sequencing of chrysophaentin producing Chrysophaeum taylorii.</title>
        <authorList>
            <person name="Davison J."/>
            <person name="Bewley C."/>
        </authorList>
    </citation>
    <scope>NUCLEOTIDE SEQUENCE</scope>
    <source>
        <strain evidence="1">NIES-1699</strain>
    </source>
</reference>
<sequence>MMLPRRAEGPFPRVIWTAWFSVAGRGRPREVDACFESWRRHNPNYEFWMLDDANIESVLPWGRMWKNATAKVGIAGRTDFLRAYLVATRGGVWVDSLAFCREPLDPWLPKIVGAHGFYAPRQAAKDRQLMSWFFAGKPATPIAKGLLELAADYLFRPRTVVLETKLPIAAVPANLVGTNRTGEAALEWLEATHEAWPYFWFHYLFNQVLQENGTLAAHWTAANHISVVPRKVSKFNIHIGLEEEEENNNKARASGAVGG</sequence>
<evidence type="ECO:0000313" key="1">
    <source>
        <dbReference type="EMBL" id="KAJ8612374.1"/>
    </source>
</evidence>
<dbReference type="InterPro" id="IPR039367">
    <property type="entry name" value="Och1-like"/>
</dbReference>
<dbReference type="GO" id="GO:0006487">
    <property type="term" value="P:protein N-linked glycosylation"/>
    <property type="evidence" value="ECO:0007669"/>
    <property type="project" value="TreeGrafter"/>
</dbReference>
<dbReference type="GO" id="GO:0000009">
    <property type="term" value="F:alpha-1,6-mannosyltransferase activity"/>
    <property type="evidence" value="ECO:0007669"/>
    <property type="project" value="InterPro"/>
</dbReference>
<dbReference type="SUPFAM" id="SSF53448">
    <property type="entry name" value="Nucleotide-diphospho-sugar transferases"/>
    <property type="match status" value="1"/>
</dbReference>
<dbReference type="Pfam" id="PF05704">
    <property type="entry name" value="Caps_synth"/>
    <property type="match status" value="1"/>
</dbReference>
<organism evidence="1 2">
    <name type="scientific">Chrysophaeum taylorii</name>
    <dbReference type="NCBI Taxonomy" id="2483200"/>
    <lineage>
        <taxon>Eukaryota</taxon>
        <taxon>Sar</taxon>
        <taxon>Stramenopiles</taxon>
        <taxon>Ochrophyta</taxon>
        <taxon>Pelagophyceae</taxon>
        <taxon>Pelagomonadales</taxon>
        <taxon>Pelagomonadaceae</taxon>
        <taxon>Chrysophaeum</taxon>
    </lineage>
</organism>
<dbReference type="Gene3D" id="3.90.550.20">
    <property type="match status" value="1"/>
</dbReference>
<comment type="caution">
    <text evidence="1">The sequence shown here is derived from an EMBL/GenBank/DDBJ whole genome shotgun (WGS) entry which is preliminary data.</text>
</comment>
<dbReference type="InterPro" id="IPR029044">
    <property type="entry name" value="Nucleotide-diphossugar_trans"/>
</dbReference>
<dbReference type="PANTHER" id="PTHR31834">
    <property type="entry name" value="INITIATION-SPECIFIC ALPHA-1,6-MANNOSYLTRANSFERASE"/>
    <property type="match status" value="1"/>
</dbReference>
<dbReference type="GO" id="GO:0000136">
    <property type="term" value="C:mannan polymerase complex"/>
    <property type="evidence" value="ECO:0007669"/>
    <property type="project" value="TreeGrafter"/>
</dbReference>